<accession>A0A2K8U9Q4</accession>
<proteinExistence type="predicted"/>
<dbReference type="InterPro" id="IPR027417">
    <property type="entry name" value="P-loop_NTPase"/>
</dbReference>
<evidence type="ECO:0000313" key="2">
    <source>
        <dbReference type="Proteomes" id="UP000232638"/>
    </source>
</evidence>
<dbReference type="Pfam" id="PF13469">
    <property type="entry name" value="Sulfotransfer_3"/>
    <property type="match status" value="1"/>
</dbReference>
<dbReference type="OrthoDB" id="9766687at2"/>
<dbReference type="Proteomes" id="UP000232638">
    <property type="component" value="Chromosome"/>
</dbReference>
<keyword evidence="2" id="KW-1185">Reference proteome</keyword>
<dbReference type="KEGG" id="tsy:THSYN_16150"/>
<dbReference type="AlphaFoldDB" id="A0A2K8U9Q4"/>
<dbReference type="EMBL" id="CP020370">
    <property type="protein sequence ID" value="AUB82328.1"/>
    <property type="molecule type" value="Genomic_DNA"/>
</dbReference>
<name>A0A2K8U9Q4_9GAMM</name>
<dbReference type="GO" id="GO:0016740">
    <property type="term" value="F:transferase activity"/>
    <property type="evidence" value="ECO:0007669"/>
    <property type="project" value="UniProtKB-KW"/>
</dbReference>
<dbReference type="SUPFAM" id="SSF52540">
    <property type="entry name" value="P-loop containing nucleoside triphosphate hydrolases"/>
    <property type="match status" value="1"/>
</dbReference>
<keyword evidence="1" id="KW-0808">Transferase</keyword>
<organism evidence="1 2">
    <name type="scientific">Candidatus Thiodictyon syntrophicum</name>
    <dbReference type="NCBI Taxonomy" id="1166950"/>
    <lineage>
        <taxon>Bacteria</taxon>
        <taxon>Pseudomonadati</taxon>
        <taxon>Pseudomonadota</taxon>
        <taxon>Gammaproteobacteria</taxon>
        <taxon>Chromatiales</taxon>
        <taxon>Chromatiaceae</taxon>
        <taxon>Thiodictyon</taxon>
    </lineage>
</organism>
<reference evidence="1 2" key="1">
    <citation type="submission" date="2017-03" db="EMBL/GenBank/DDBJ databases">
        <title>Complete genome sequence of Candidatus 'Thiodictyon syntrophicum' sp. nov. strain Cad16T, a photolithoautotroph purple sulfur bacterium isolated from an alpine meromictic lake.</title>
        <authorList>
            <person name="Luedin S.M."/>
            <person name="Pothier J.F."/>
            <person name="Danza F."/>
            <person name="Storelli N."/>
            <person name="Wittwer M."/>
            <person name="Tonolla M."/>
        </authorList>
    </citation>
    <scope>NUCLEOTIDE SEQUENCE [LARGE SCALE GENOMIC DNA]</scope>
    <source>
        <strain evidence="1 2">Cad16T</strain>
    </source>
</reference>
<evidence type="ECO:0000313" key="1">
    <source>
        <dbReference type="EMBL" id="AUB82328.1"/>
    </source>
</evidence>
<sequence length="275" mass="31207">MPPRLIYVAGLPRAGSTLLCQLLSLHPQIESSGHSSPLCQILIQLRHQWSDNEFLLAQLDVDFARAYARLPRAWHGFVDGWFADAERPWVVDKNRGWLAQIETVQAVDPGFRMLVCVRELGQVLGSIEAQHARTRLLDFPDHLAHLSHYARADKLLAADGLIGGPLKSIEALQEVPEAVQRQVYYVVFEHLVSEPVAAMQDIHRWLGLPATPFDPLALPVKPGESDSHYRYKYPHRTFTAIRPPAPHPVPPRIARELRDHFGDFYRTFFPGRLTD</sequence>
<protein>
    <submittedName>
        <fullName evidence="1">Sulfotransferase family protein</fullName>
    </submittedName>
</protein>
<dbReference type="RefSeq" id="WP_100920062.1">
    <property type="nucleotide sequence ID" value="NZ_CP020370.1"/>
</dbReference>
<dbReference type="Gene3D" id="3.40.50.300">
    <property type="entry name" value="P-loop containing nucleotide triphosphate hydrolases"/>
    <property type="match status" value="1"/>
</dbReference>
<gene>
    <name evidence="1" type="ORF">THSYN_16150</name>
</gene>